<evidence type="ECO:0000256" key="3">
    <source>
        <dbReference type="ARBA" id="ARBA00023125"/>
    </source>
</evidence>
<dbReference type="PROSITE" id="PS00045">
    <property type="entry name" value="HISTONE_LIKE"/>
    <property type="match status" value="1"/>
</dbReference>
<dbReference type="PANTHER" id="PTHR33175">
    <property type="entry name" value="DNA-BINDING PROTEIN HU"/>
    <property type="match status" value="1"/>
</dbReference>
<dbReference type="Pfam" id="PF00216">
    <property type="entry name" value="Bac_DNA_binding"/>
    <property type="match status" value="1"/>
</dbReference>
<dbReference type="GO" id="GO:0003677">
    <property type="term" value="F:DNA binding"/>
    <property type="evidence" value="ECO:0007669"/>
    <property type="project" value="UniProtKB-KW"/>
</dbReference>
<accession>A0A940DED5</accession>
<dbReference type="SUPFAM" id="SSF47729">
    <property type="entry name" value="IHF-like DNA-binding proteins"/>
    <property type="match status" value="1"/>
</dbReference>
<dbReference type="AlphaFoldDB" id="A0A940DED5"/>
<dbReference type="PRINTS" id="PR01727">
    <property type="entry name" value="DNABINDINGHU"/>
</dbReference>
<reference evidence="6" key="1">
    <citation type="submission" date="2020-10" db="EMBL/GenBank/DDBJ databases">
        <authorList>
            <person name="Gilroy R."/>
        </authorList>
    </citation>
    <scope>NUCLEOTIDE SEQUENCE</scope>
    <source>
        <strain evidence="6">B1-16210</strain>
    </source>
</reference>
<evidence type="ECO:0000313" key="6">
    <source>
        <dbReference type="EMBL" id="MBO8407452.1"/>
    </source>
</evidence>
<sequence length="90" mass="9570">MNKQQLIEAIANEVEVTKATAAACLDAFINTVTKVLKKKGEVRLVGFGTFTTAKRKATTGRNPQTGAAIKIPASTQPKFKPGKALKDALN</sequence>
<dbReference type="GO" id="GO:0030527">
    <property type="term" value="F:structural constituent of chromatin"/>
    <property type="evidence" value="ECO:0007669"/>
    <property type="project" value="InterPro"/>
</dbReference>
<dbReference type="InterPro" id="IPR000119">
    <property type="entry name" value="Hist_DNA-bd"/>
</dbReference>
<dbReference type="GO" id="GO:0005829">
    <property type="term" value="C:cytosol"/>
    <property type="evidence" value="ECO:0007669"/>
    <property type="project" value="TreeGrafter"/>
</dbReference>
<evidence type="ECO:0000256" key="1">
    <source>
        <dbReference type="ARBA" id="ARBA00010529"/>
    </source>
</evidence>
<evidence type="ECO:0000256" key="4">
    <source>
        <dbReference type="RuleBase" id="RU003939"/>
    </source>
</evidence>
<proteinExistence type="inferred from homology"/>
<dbReference type="Gene3D" id="4.10.520.10">
    <property type="entry name" value="IHF-like DNA-binding proteins"/>
    <property type="match status" value="1"/>
</dbReference>
<dbReference type="CDD" id="cd13831">
    <property type="entry name" value="HU"/>
    <property type="match status" value="1"/>
</dbReference>
<reference evidence="6" key="2">
    <citation type="journal article" date="2021" name="PeerJ">
        <title>Extensive microbial diversity within the chicken gut microbiome revealed by metagenomics and culture.</title>
        <authorList>
            <person name="Gilroy R."/>
            <person name="Ravi A."/>
            <person name="Getino M."/>
            <person name="Pursley I."/>
            <person name="Horton D.L."/>
            <person name="Alikhan N.F."/>
            <person name="Baker D."/>
            <person name="Gharbi K."/>
            <person name="Hall N."/>
            <person name="Watson M."/>
            <person name="Adriaenssens E.M."/>
            <person name="Foster-Nyarko E."/>
            <person name="Jarju S."/>
            <person name="Secka A."/>
            <person name="Antonio M."/>
            <person name="Oren A."/>
            <person name="Chaudhuri R.R."/>
            <person name="La Ragione R."/>
            <person name="Hildebrand F."/>
            <person name="Pallen M.J."/>
        </authorList>
    </citation>
    <scope>NUCLEOTIDE SEQUENCE</scope>
    <source>
        <strain evidence="6">B1-16210</strain>
    </source>
</reference>
<gene>
    <name evidence="6" type="ORF">IAC77_03260</name>
</gene>
<dbReference type="GO" id="GO:0030261">
    <property type="term" value="P:chromosome condensation"/>
    <property type="evidence" value="ECO:0007669"/>
    <property type="project" value="UniProtKB-KW"/>
</dbReference>
<dbReference type="Proteomes" id="UP000721442">
    <property type="component" value="Unassembled WGS sequence"/>
</dbReference>
<name>A0A940DED5_9PROT</name>
<comment type="caution">
    <text evidence="6">The sequence shown here is derived from an EMBL/GenBank/DDBJ whole genome shotgun (WGS) entry which is preliminary data.</text>
</comment>
<dbReference type="PANTHER" id="PTHR33175:SF3">
    <property type="entry name" value="DNA-BINDING PROTEIN HU-BETA"/>
    <property type="match status" value="1"/>
</dbReference>
<dbReference type="SMART" id="SM00411">
    <property type="entry name" value="BHL"/>
    <property type="match status" value="1"/>
</dbReference>
<comment type="similarity">
    <text evidence="1 4">Belongs to the bacterial histone-like protein family.</text>
</comment>
<dbReference type="InterPro" id="IPR010992">
    <property type="entry name" value="IHF-like_DNA-bd_dom_sf"/>
</dbReference>
<protein>
    <submittedName>
        <fullName evidence="6">HU family DNA-binding protein</fullName>
    </submittedName>
</protein>
<evidence type="ECO:0000256" key="2">
    <source>
        <dbReference type="ARBA" id="ARBA00023067"/>
    </source>
</evidence>
<feature type="region of interest" description="Disordered" evidence="5">
    <location>
        <begin position="56"/>
        <end position="90"/>
    </location>
</feature>
<evidence type="ECO:0000313" key="7">
    <source>
        <dbReference type="Proteomes" id="UP000721442"/>
    </source>
</evidence>
<dbReference type="EMBL" id="JADINE010000041">
    <property type="protein sequence ID" value="MBO8407452.1"/>
    <property type="molecule type" value="Genomic_DNA"/>
</dbReference>
<keyword evidence="3 6" id="KW-0238">DNA-binding</keyword>
<keyword evidence="2" id="KW-0226">DNA condensation</keyword>
<evidence type="ECO:0000256" key="5">
    <source>
        <dbReference type="SAM" id="MobiDB-lite"/>
    </source>
</evidence>
<dbReference type="InterPro" id="IPR020816">
    <property type="entry name" value="Histone-like_DNA-bd_CS"/>
</dbReference>
<organism evidence="6 7">
    <name type="scientific">Candidatus Enterousia excrementavium</name>
    <dbReference type="NCBI Taxonomy" id="2840789"/>
    <lineage>
        <taxon>Bacteria</taxon>
        <taxon>Pseudomonadati</taxon>
        <taxon>Pseudomonadota</taxon>
        <taxon>Alphaproteobacteria</taxon>
        <taxon>Candidatus Enterousia</taxon>
    </lineage>
</organism>